<keyword evidence="2" id="KW-1185">Reference proteome</keyword>
<dbReference type="Proteomes" id="UP000321157">
    <property type="component" value="Unassembled WGS sequence"/>
</dbReference>
<evidence type="ECO:0000313" key="1">
    <source>
        <dbReference type="EMBL" id="GEN36532.1"/>
    </source>
</evidence>
<sequence>MGIRSAYLLLFLLCFGVLSGCTEYGTKAIESVTENEFKATYESYNKTVTKKIPSIPDTVLAIQVQELQFKKGKVTIKVTDPNGKEVFKQEFEPGTYQDGYAVHFDQKGDYEMTFTFEHVEDGKHLITWETD</sequence>
<dbReference type="EMBL" id="BJXX01000197">
    <property type="protein sequence ID" value="GEN36532.1"/>
    <property type="molecule type" value="Genomic_DNA"/>
</dbReference>
<comment type="caution">
    <text evidence="1">The sequence shown here is derived from an EMBL/GenBank/DDBJ whole genome shotgun (WGS) entry which is preliminary data.</text>
</comment>
<dbReference type="PROSITE" id="PS51257">
    <property type="entry name" value="PROKAR_LIPOPROTEIN"/>
    <property type="match status" value="1"/>
</dbReference>
<dbReference type="RefSeq" id="WP_146812173.1">
    <property type="nucleotide sequence ID" value="NZ_BJXX01000197.1"/>
</dbReference>
<name>A0A511VH41_9BACL</name>
<evidence type="ECO:0000313" key="2">
    <source>
        <dbReference type="Proteomes" id="UP000321157"/>
    </source>
</evidence>
<gene>
    <name evidence="1" type="ORF">ADA01nite_39920</name>
</gene>
<reference evidence="1 2" key="1">
    <citation type="submission" date="2019-07" db="EMBL/GenBank/DDBJ databases">
        <title>Whole genome shotgun sequence of Aneurinibacillus danicus NBRC 102444.</title>
        <authorList>
            <person name="Hosoyama A."/>
            <person name="Uohara A."/>
            <person name="Ohji S."/>
            <person name="Ichikawa N."/>
        </authorList>
    </citation>
    <scope>NUCLEOTIDE SEQUENCE [LARGE SCALE GENOMIC DNA]</scope>
    <source>
        <strain evidence="1 2">NBRC 102444</strain>
    </source>
</reference>
<dbReference type="AlphaFoldDB" id="A0A511VH41"/>
<proteinExistence type="predicted"/>
<organism evidence="1 2">
    <name type="scientific">Aneurinibacillus danicus</name>
    <dbReference type="NCBI Taxonomy" id="267746"/>
    <lineage>
        <taxon>Bacteria</taxon>
        <taxon>Bacillati</taxon>
        <taxon>Bacillota</taxon>
        <taxon>Bacilli</taxon>
        <taxon>Bacillales</taxon>
        <taxon>Paenibacillaceae</taxon>
        <taxon>Aneurinibacillus group</taxon>
        <taxon>Aneurinibacillus</taxon>
    </lineage>
</organism>
<accession>A0A511VH41</accession>
<protein>
    <submittedName>
        <fullName evidence="1">Uncharacterized protein</fullName>
    </submittedName>
</protein>
<dbReference type="OrthoDB" id="2679409at2"/>